<dbReference type="PANTHER" id="PTHR38444:SF1">
    <property type="entry name" value="ENTEROBACTIN BIOSYNTHESIS PROTEIN YBDZ"/>
    <property type="match status" value="1"/>
</dbReference>
<dbReference type="EMBL" id="JAQQFN010000002">
    <property type="protein sequence ID" value="MFL9881973.1"/>
    <property type="molecule type" value="Genomic_DNA"/>
</dbReference>
<dbReference type="PANTHER" id="PTHR38444">
    <property type="entry name" value="ENTEROBACTIN BIOSYNTHESIS PROTEIN YBDZ"/>
    <property type="match status" value="1"/>
</dbReference>
<accession>A0ABW8ZHX7</accession>
<dbReference type="Gene3D" id="3.90.820.10">
    <property type="entry name" value="Structural Genomics, Unknown Function 30-nov-00 1gh9 Mol_id"/>
    <property type="match status" value="1"/>
</dbReference>
<organism evidence="3 4">
    <name type="scientific">Paraburkholderia agricolaris</name>
    <dbReference type="NCBI Taxonomy" id="2152888"/>
    <lineage>
        <taxon>Bacteria</taxon>
        <taxon>Pseudomonadati</taxon>
        <taxon>Pseudomonadota</taxon>
        <taxon>Betaproteobacteria</taxon>
        <taxon>Burkholderiales</taxon>
        <taxon>Burkholderiaceae</taxon>
        <taxon>Paraburkholderia</taxon>
    </lineage>
</organism>
<evidence type="ECO:0000259" key="2">
    <source>
        <dbReference type="SMART" id="SM00923"/>
    </source>
</evidence>
<dbReference type="RefSeq" id="WP_408331953.1">
    <property type="nucleotide sequence ID" value="NZ_JAQQFH010000024.1"/>
</dbReference>
<dbReference type="SUPFAM" id="SSF160582">
    <property type="entry name" value="MbtH-like"/>
    <property type="match status" value="1"/>
</dbReference>
<dbReference type="InterPro" id="IPR037407">
    <property type="entry name" value="MLP_fam"/>
</dbReference>
<dbReference type="SMART" id="SM00923">
    <property type="entry name" value="MbtH"/>
    <property type="match status" value="1"/>
</dbReference>
<keyword evidence="4" id="KW-1185">Reference proteome</keyword>
<feature type="domain" description="MbtH-like" evidence="2">
    <location>
        <begin position="1"/>
        <end position="51"/>
    </location>
</feature>
<dbReference type="InterPro" id="IPR005153">
    <property type="entry name" value="MbtH-like_dom"/>
</dbReference>
<dbReference type="Pfam" id="PF03621">
    <property type="entry name" value="MbtH"/>
    <property type="match status" value="1"/>
</dbReference>
<protein>
    <submittedName>
        <fullName evidence="3">MbtH family NRPS accessory protein</fullName>
    </submittedName>
</protein>
<proteinExistence type="predicted"/>
<name>A0ABW8ZHX7_9BURK</name>
<evidence type="ECO:0000313" key="3">
    <source>
        <dbReference type="EMBL" id="MFL9881973.1"/>
    </source>
</evidence>
<dbReference type="InterPro" id="IPR038020">
    <property type="entry name" value="MbtH-like_sf"/>
</dbReference>
<dbReference type="Proteomes" id="UP001629249">
    <property type="component" value="Unassembled WGS sequence"/>
</dbReference>
<reference evidence="3 4" key="1">
    <citation type="journal article" date="2024" name="Chem. Sci.">
        <title>Discovery of megapolipeptins by genome mining of a Burkholderiales bacteria collection.</title>
        <authorList>
            <person name="Paulo B.S."/>
            <person name="Recchia M.J.J."/>
            <person name="Lee S."/>
            <person name="Fergusson C.H."/>
            <person name="Romanowski S.B."/>
            <person name="Hernandez A."/>
            <person name="Krull N."/>
            <person name="Liu D.Y."/>
            <person name="Cavanagh H."/>
            <person name="Bos A."/>
            <person name="Gray C.A."/>
            <person name="Murphy B.T."/>
            <person name="Linington R.G."/>
            <person name="Eustaquio A.S."/>
        </authorList>
    </citation>
    <scope>NUCLEOTIDE SEQUENCE [LARGE SCALE GENOMIC DNA]</scope>
    <source>
        <strain evidence="3 4">RL16-012-BIC-B</strain>
    </source>
</reference>
<evidence type="ECO:0000313" key="4">
    <source>
        <dbReference type="Proteomes" id="UP001629249"/>
    </source>
</evidence>
<gene>
    <name evidence="3" type="ORF">PQR66_02980</name>
</gene>
<feature type="compositionally biased region" description="Low complexity" evidence="1">
    <location>
        <begin position="70"/>
        <end position="84"/>
    </location>
</feature>
<evidence type="ECO:0000256" key="1">
    <source>
        <dbReference type="SAM" id="MobiDB-lite"/>
    </source>
</evidence>
<comment type="caution">
    <text evidence="3">The sequence shown here is derived from an EMBL/GenBank/DDBJ whole genome shotgun (WGS) entry which is preliminary data.</text>
</comment>
<feature type="region of interest" description="Disordered" evidence="1">
    <location>
        <begin position="62"/>
        <end position="84"/>
    </location>
</feature>
<sequence>MSWDDENAEFEVVINAEEQYSIWPGYKQIPGGWRAVGKQGKKAECLAYIEEHWTDMRPASLRRAMDGSGAAPEAAQPQPQSQAH</sequence>